<keyword evidence="8" id="KW-1185">Reference proteome</keyword>
<evidence type="ECO:0000313" key="8">
    <source>
        <dbReference type="Proteomes" id="UP001589758"/>
    </source>
</evidence>
<evidence type="ECO:0000256" key="6">
    <source>
        <dbReference type="SAM" id="Phobius"/>
    </source>
</evidence>
<evidence type="ECO:0000256" key="4">
    <source>
        <dbReference type="ARBA" id="ARBA00022989"/>
    </source>
</evidence>
<dbReference type="RefSeq" id="WP_385875613.1">
    <property type="nucleotide sequence ID" value="NZ_JBHLXE010000013.1"/>
</dbReference>
<sequence length="138" mass="15535">MFIKQKRALRWMMIAALNMGLVVLLGAFGAHGLRTIVDDSTLDIWETAVLYQFFHGVGLFLIGLISLTIQHKLQLIERHLQLIGVLFALGIIFFCGSLYGLVLSGVKILGIITPIGGAFFIMGWFLLFLALFRYYRNI</sequence>
<proteinExistence type="inferred from homology"/>
<comment type="similarity">
    <text evidence="2">Belongs to the UPF0382 family.</text>
</comment>
<protein>
    <submittedName>
        <fullName evidence="7">DUF423 domain-containing protein</fullName>
    </submittedName>
</protein>
<keyword evidence="4 6" id="KW-1133">Transmembrane helix</keyword>
<reference evidence="7 8" key="1">
    <citation type="submission" date="2024-09" db="EMBL/GenBank/DDBJ databases">
        <authorList>
            <person name="Sun Q."/>
            <person name="Mori K."/>
        </authorList>
    </citation>
    <scope>NUCLEOTIDE SEQUENCE [LARGE SCALE GENOMIC DNA]</scope>
    <source>
        <strain evidence="7 8">CCM 8545</strain>
    </source>
</reference>
<dbReference type="PANTHER" id="PTHR43461">
    <property type="entry name" value="TRANSMEMBRANE PROTEIN 256"/>
    <property type="match status" value="1"/>
</dbReference>
<dbReference type="PANTHER" id="PTHR43461:SF1">
    <property type="entry name" value="TRANSMEMBRANE PROTEIN 256"/>
    <property type="match status" value="1"/>
</dbReference>
<organism evidence="7 8">
    <name type="scientific">Thorsellia kenyensis</name>
    <dbReference type="NCBI Taxonomy" id="1549888"/>
    <lineage>
        <taxon>Bacteria</taxon>
        <taxon>Pseudomonadati</taxon>
        <taxon>Pseudomonadota</taxon>
        <taxon>Gammaproteobacteria</taxon>
        <taxon>Enterobacterales</taxon>
        <taxon>Thorselliaceae</taxon>
        <taxon>Thorsellia</taxon>
    </lineage>
</organism>
<evidence type="ECO:0000256" key="3">
    <source>
        <dbReference type="ARBA" id="ARBA00022692"/>
    </source>
</evidence>
<feature type="transmembrane region" description="Helical" evidence="6">
    <location>
        <begin position="48"/>
        <end position="68"/>
    </location>
</feature>
<gene>
    <name evidence="7" type="ORF">ACFFIT_01180</name>
</gene>
<dbReference type="EMBL" id="JBHLXE010000013">
    <property type="protein sequence ID" value="MFC0178723.1"/>
    <property type="molecule type" value="Genomic_DNA"/>
</dbReference>
<keyword evidence="5 6" id="KW-0472">Membrane</keyword>
<evidence type="ECO:0000256" key="5">
    <source>
        <dbReference type="ARBA" id="ARBA00023136"/>
    </source>
</evidence>
<feature type="transmembrane region" description="Helical" evidence="6">
    <location>
        <begin position="108"/>
        <end position="132"/>
    </location>
</feature>
<name>A0ABV6CBS4_9GAMM</name>
<accession>A0ABV6CBS4</accession>
<dbReference type="Proteomes" id="UP001589758">
    <property type="component" value="Unassembled WGS sequence"/>
</dbReference>
<comment type="caution">
    <text evidence="7">The sequence shown here is derived from an EMBL/GenBank/DDBJ whole genome shotgun (WGS) entry which is preliminary data.</text>
</comment>
<feature type="transmembrane region" description="Helical" evidence="6">
    <location>
        <begin position="80"/>
        <end position="102"/>
    </location>
</feature>
<keyword evidence="3 6" id="KW-0812">Transmembrane</keyword>
<evidence type="ECO:0000256" key="1">
    <source>
        <dbReference type="ARBA" id="ARBA00004141"/>
    </source>
</evidence>
<dbReference type="InterPro" id="IPR006696">
    <property type="entry name" value="DUF423"/>
</dbReference>
<evidence type="ECO:0000256" key="2">
    <source>
        <dbReference type="ARBA" id="ARBA00009694"/>
    </source>
</evidence>
<comment type="subcellular location">
    <subcellularLocation>
        <location evidence="1">Membrane</location>
        <topology evidence="1">Multi-pass membrane protein</topology>
    </subcellularLocation>
</comment>
<evidence type="ECO:0000313" key="7">
    <source>
        <dbReference type="EMBL" id="MFC0178723.1"/>
    </source>
</evidence>
<dbReference type="Pfam" id="PF04241">
    <property type="entry name" value="DUF423"/>
    <property type="match status" value="1"/>
</dbReference>